<dbReference type="EMBL" id="KB031119">
    <property type="protein sequence ID" value="ELK02812.1"/>
    <property type="molecule type" value="Genomic_DNA"/>
</dbReference>
<protein>
    <submittedName>
        <fullName evidence="1">Uncharacterized protein</fullName>
    </submittedName>
</protein>
<evidence type="ECO:0000313" key="2">
    <source>
        <dbReference type="Proteomes" id="UP000010552"/>
    </source>
</evidence>
<dbReference type="InParanoid" id="L5JUU2"/>
<reference evidence="2" key="1">
    <citation type="journal article" date="2013" name="Science">
        <title>Comparative analysis of bat genomes provides insight into the evolution of flight and immunity.</title>
        <authorList>
            <person name="Zhang G."/>
            <person name="Cowled C."/>
            <person name="Shi Z."/>
            <person name="Huang Z."/>
            <person name="Bishop-Lilly K.A."/>
            <person name="Fang X."/>
            <person name="Wynne J.W."/>
            <person name="Xiong Z."/>
            <person name="Baker M.L."/>
            <person name="Zhao W."/>
            <person name="Tachedjian M."/>
            <person name="Zhu Y."/>
            <person name="Zhou P."/>
            <person name="Jiang X."/>
            <person name="Ng J."/>
            <person name="Yang L."/>
            <person name="Wu L."/>
            <person name="Xiao J."/>
            <person name="Feng Y."/>
            <person name="Chen Y."/>
            <person name="Sun X."/>
            <person name="Zhang Y."/>
            <person name="Marsh G.A."/>
            <person name="Crameri G."/>
            <person name="Broder C.C."/>
            <person name="Frey K.G."/>
            <person name="Wang L.F."/>
            <person name="Wang J."/>
        </authorList>
    </citation>
    <scope>NUCLEOTIDE SEQUENCE [LARGE SCALE GENOMIC DNA]</scope>
</reference>
<sequence length="126" mass="13468">MRSPSLWIKPLLRPSQKMRALNPNPVSNTKRPVACMAQAEVTSAGYVSASVGGRAGTHSHQDSPGPLGLHAGWGLGNMSCPALSMCNKVYYVPHSCRTEELKGPWEAVRPPQVDGLGTLGMVTFLL</sequence>
<accession>L5JUU2</accession>
<evidence type="ECO:0000313" key="1">
    <source>
        <dbReference type="EMBL" id="ELK02812.1"/>
    </source>
</evidence>
<dbReference type="AlphaFoldDB" id="L5JUU2"/>
<proteinExistence type="predicted"/>
<name>L5JUU2_PTEAL</name>
<keyword evidence="2" id="KW-1185">Reference proteome</keyword>
<dbReference type="Proteomes" id="UP000010552">
    <property type="component" value="Unassembled WGS sequence"/>
</dbReference>
<gene>
    <name evidence="1" type="ORF">PAL_GLEAN10005443</name>
</gene>
<organism evidence="1 2">
    <name type="scientific">Pteropus alecto</name>
    <name type="common">Black flying fox</name>
    <dbReference type="NCBI Taxonomy" id="9402"/>
    <lineage>
        <taxon>Eukaryota</taxon>
        <taxon>Metazoa</taxon>
        <taxon>Chordata</taxon>
        <taxon>Craniata</taxon>
        <taxon>Vertebrata</taxon>
        <taxon>Euteleostomi</taxon>
        <taxon>Mammalia</taxon>
        <taxon>Eutheria</taxon>
        <taxon>Laurasiatheria</taxon>
        <taxon>Chiroptera</taxon>
        <taxon>Yinpterochiroptera</taxon>
        <taxon>Pteropodoidea</taxon>
        <taxon>Pteropodidae</taxon>
        <taxon>Pteropodinae</taxon>
        <taxon>Pteropus</taxon>
    </lineage>
</organism>